<feature type="compositionally biased region" description="Polar residues" evidence="1">
    <location>
        <begin position="123"/>
        <end position="140"/>
    </location>
</feature>
<dbReference type="AlphaFoldDB" id="A0A6A4IGY5"/>
<evidence type="ECO:0000313" key="3">
    <source>
        <dbReference type="Proteomes" id="UP000799118"/>
    </source>
</evidence>
<organism evidence="2 3">
    <name type="scientific">Gymnopus androsaceus JB14</name>
    <dbReference type="NCBI Taxonomy" id="1447944"/>
    <lineage>
        <taxon>Eukaryota</taxon>
        <taxon>Fungi</taxon>
        <taxon>Dikarya</taxon>
        <taxon>Basidiomycota</taxon>
        <taxon>Agaricomycotina</taxon>
        <taxon>Agaricomycetes</taxon>
        <taxon>Agaricomycetidae</taxon>
        <taxon>Agaricales</taxon>
        <taxon>Marasmiineae</taxon>
        <taxon>Omphalotaceae</taxon>
        <taxon>Gymnopus</taxon>
    </lineage>
</organism>
<sequence length="429" mass="47913">MDLGVSSSLLATRHRSDDGSGDTNPIPRSWSSPPRIETQIESSRLYTPWFQNILDESASAPTDINQQQEIEDLLDNLLESHLPMAWSRPIHLDEPEAEDYIGYRTNKQYCMEVLAFTLASDTGNTGAPRNPRASSGSNILNVGGICELGRGSGGEKEDEDEDEDEDGEEGGSSWVTVQPSRPKHSAFAASQRILVNLPRTQNSHKALSRDFQAAVLSLKNPPTLYSPFDEFDSSEAQIVSLYHGTTRSALELFYSFGVRPIWRPNQLSHVDCFYATPSLAQAFVHPLYTKRHRTDGRDPIVVLRFDVDLRVLHGLIDIPNTNSGASVKWYNASVEEQRKRFISIVAKNLQLSGITHHFVRRPVYDITIAPICLVAHGQPPTILPNWSNEQDGYLIQSGASWRSALTAYSENLNFEWALELESQVSESCE</sequence>
<feature type="region of interest" description="Disordered" evidence="1">
    <location>
        <begin position="123"/>
        <end position="181"/>
    </location>
</feature>
<gene>
    <name evidence="2" type="ORF">BT96DRAFT_969648</name>
</gene>
<feature type="compositionally biased region" description="Acidic residues" evidence="1">
    <location>
        <begin position="156"/>
        <end position="169"/>
    </location>
</feature>
<proteinExistence type="predicted"/>
<accession>A0A6A4IGY5</accession>
<protein>
    <submittedName>
        <fullName evidence="2">Uncharacterized protein</fullName>
    </submittedName>
</protein>
<dbReference type="OrthoDB" id="3115970at2759"/>
<evidence type="ECO:0000256" key="1">
    <source>
        <dbReference type="SAM" id="MobiDB-lite"/>
    </source>
</evidence>
<keyword evidence="3" id="KW-1185">Reference proteome</keyword>
<feature type="compositionally biased region" description="Polar residues" evidence="1">
    <location>
        <begin position="1"/>
        <end position="10"/>
    </location>
</feature>
<feature type="compositionally biased region" description="Low complexity" evidence="1">
    <location>
        <begin position="25"/>
        <end position="35"/>
    </location>
</feature>
<reference evidence="2" key="1">
    <citation type="journal article" date="2019" name="Environ. Microbiol.">
        <title>Fungal ecological strategies reflected in gene transcription - a case study of two litter decomposers.</title>
        <authorList>
            <person name="Barbi F."/>
            <person name="Kohler A."/>
            <person name="Barry K."/>
            <person name="Baskaran P."/>
            <person name="Daum C."/>
            <person name="Fauchery L."/>
            <person name="Ihrmark K."/>
            <person name="Kuo A."/>
            <person name="LaButti K."/>
            <person name="Lipzen A."/>
            <person name="Morin E."/>
            <person name="Grigoriev I.V."/>
            <person name="Henrissat B."/>
            <person name="Lindahl B."/>
            <person name="Martin F."/>
        </authorList>
    </citation>
    <scope>NUCLEOTIDE SEQUENCE</scope>
    <source>
        <strain evidence="2">JB14</strain>
    </source>
</reference>
<dbReference type="Proteomes" id="UP000799118">
    <property type="component" value="Unassembled WGS sequence"/>
</dbReference>
<feature type="region of interest" description="Disordered" evidence="1">
    <location>
        <begin position="1"/>
        <end position="35"/>
    </location>
</feature>
<dbReference type="EMBL" id="ML769386">
    <property type="protein sequence ID" value="KAE9409839.1"/>
    <property type="molecule type" value="Genomic_DNA"/>
</dbReference>
<name>A0A6A4IGY5_9AGAR</name>
<evidence type="ECO:0000313" key="2">
    <source>
        <dbReference type="EMBL" id="KAE9409839.1"/>
    </source>
</evidence>